<reference evidence="1 2" key="1">
    <citation type="submission" date="2023-05" db="EMBL/GenBank/DDBJ databases">
        <title>Novel species of genus Flectobacillus isolated from stream in China.</title>
        <authorList>
            <person name="Lu H."/>
        </authorList>
    </citation>
    <scope>NUCLEOTIDE SEQUENCE [LARGE SCALE GENOMIC DNA]</scope>
    <source>
        <strain evidence="1 2">KCTC 42575</strain>
    </source>
</reference>
<organism evidence="1 2">
    <name type="scientific">Flectobacillus roseus</name>
    <dbReference type="NCBI Taxonomy" id="502259"/>
    <lineage>
        <taxon>Bacteria</taxon>
        <taxon>Pseudomonadati</taxon>
        <taxon>Bacteroidota</taxon>
        <taxon>Cytophagia</taxon>
        <taxon>Cytophagales</taxon>
        <taxon>Flectobacillaceae</taxon>
        <taxon>Flectobacillus</taxon>
    </lineage>
</organism>
<evidence type="ECO:0000313" key="1">
    <source>
        <dbReference type="EMBL" id="MDI9862252.1"/>
    </source>
</evidence>
<dbReference type="EMBL" id="JASHIF010000027">
    <property type="protein sequence ID" value="MDI9862252.1"/>
    <property type="molecule type" value="Genomic_DNA"/>
</dbReference>
<protein>
    <submittedName>
        <fullName evidence="1">Uncharacterized protein</fullName>
    </submittedName>
</protein>
<keyword evidence="2" id="KW-1185">Reference proteome</keyword>
<proteinExistence type="predicted"/>
<gene>
    <name evidence="1" type="ORF">QM524_23720</name>
</gene>
<comment type="caution">
    <text evidence="1">The sequence shown here is derived from an EMBL/GenBank/DDBJ whole genome shotgun (WGS) entry which is preliminary data.</text>
</comment>
<name>A0ABT6YF72_9BACT</name>
<accession>A0ABT6YF72</accession>
<sequence>MIPQFYSLSYSTDKSIIGYYPQTKNNTLSLLYDFSDEARMILRNDTGVNNPIEKFSITVNKRAKLTDVLDNTFLPSGLVISEKLKLLVENLSLPNHRFNEIDVKYENESYRYFWMRYYSDLSEYIDFRSSMFQYVDLEYKKLEDKLIISKEDCLKIVKQASHVRQLRPSQIRLKSNFPNYELFYDNMFHRNIVSNTFIEIIKKHDITGFVIHPLTDILL</sequence>
<dbReference type="Proteomes" id="UP001236507">
    <property type="component" value="Unassembled WGS sequence"/>
</dbReference>
<evidence type="ECO:0000313" key="2">
    <source>
        <dbReference type="Proteomes" id="UP001236507"/>
    </source>
</evidence>
<dbReference type="RefSeq" id="WP_283346521.1">
    <property type="nucleotide sequence ID" value="NZ_JASHIF010000027.1"/>
</dbReference>